<feature type="domain" description="C3H1-type" evidence="7">
    <location>
        <begin position="170"/>
        <end position="198"/>
    </location>
</feature>
<keyword evidence="2" id="KW-0677">Repeat</keyword>
<dbReference type="SMART" id="SM00356">
    <property type="entry name" value="ZnF_C3H1"/>
    <property type="match status" value="1"/>
</dbReference>
<dbReference type="EMBL" id="RXGB01002405">
    <property type="protein sequence ID" value="TMW95266.1"/>
    <property type="molecule type" value="Genomic_DNA"/>
</dbReference>
<evidence type="ECO:0000259" key="7">
    <source>
        <dbReference type="PROSITE" id="PS50103"/>
    </source>
</evidence>
<name>A0A6N2BJV5_SOLCI</name>
<feature type="region of interest" description="Disordered" evidence="6">
    <location>
        <begin position="264"/>
        <end position="288"/>
    </location>
</feature>
<keyword evidence="1 5" id="KW-0479">Metal-binding</keyword>
<dbReference type="InterPro" id="IPR000571">
    <property type="entry name" value="Znf_CCCH"/>
</dbReference>
<evidence type="ECO:0000256" key="5">
    <source>
        <dbReference type="PROSITE-ProRule" id="PRU00723"/>
    </source>
</evidence>
<accession>A0A6N2BJV5</accession>
<organism evidence="8">
    <name type="scientific">Solanum chilense</name>
    <name type="common">Tomato</name>
    <name type="synonym">Lycopersicon chilense</name>
    <dbReference type="NCBI Taxonomy" id="4083"/>
    <lineage>
        <taxon>Eukaryota</taxon>
        <taxon>Viridiplantae</taxon>
        <taxon>Streptophyta</taxon>
        <taxon>Embryophyta</taxon>
        <taxon>Tracheophyta</taxon>
        <taxon>Spermatophyta</taxon>
        <taxon>Magnoliopsida</taxon>
        <taxon>eudicotyledons</taxon>
        <taxon>Gunneridae</taxon>
        <taxon>Pentapetalae</taxon>
        <taxon>asterids</taxon>
        <taxon>lamiids</taxon>
        <taxon>Solanales</taxon>
        <taxon>Solanaceae</taxon>
        <taxon>Solanoideae</taxon>
        <taxon>Solaneae</taxon>
        <taxon>Solanum</taxon>
        <taxon>Solanum subgen. Lycopersicon</taxon>
    </lineage>
</organism>
<dbReference type="InterPro" id="IPR045877">
    <property type="entry name" value="ZFP36-like"/>
</dbReference>
<dbReference type="GO" id="GO:0008270">
    <property type="term" value="F:zinc ion binding"/>
    <property type="evidence" value="ECO:0007669"/>
    <property type="project" value="UniProtKB-KW"/>
</dbReference>
<feature type="region of interest" description="Disordered" evidence="6">
    <location>
        <begin position="143"/>
        <end position="170"/>
    </location>
</feature>
<feature type="region of interest" description="Disordered" evidence="6">
    <location>
        <begin position="80"/>
        <end position="106"/>
    </location>
</feature>
<dbReference type="SUPFAM" id="SSF90229">
    <property type="entry name" value="CCCH zinc finger"/>
    <property type="match status" value="1"/>
</dbReference>
<dbReference type="PROSITE" id="PS50103">
    <property type="entry name" value="ZF_C3H1"/>
    <property type="match status" value="1"/>
</dbReference>
<evidence type="ECO:0000313" key="8">
    <source>
        <dbReference type="EMBL" id="TMW95266.1"/>
    </source>
</evidence>
<evidence type="ECO:0000256" key="1">
    <source>
        <dbReference type="ARBA" id="ARBA00022723"/>
    </source>
</evidence>
<evidence type="ECO:0000256" key="2">
    <source>
        <dbReference type="ARBA" id="ARBA00022737"/>
    </source>
</evidence>
<evidence type="ECO:0000256" key="4">
    <source>
        <dbReference type="ARBA" id="ARBA00022833"/>
    </source>
</evidence>
<reference evidence="8" key="1">
    <citation type="submission" date="2019-05" db="EMBL/GenBank/DDBJ databases">
        <title>The de novo reference genome and transcriptome assemblies of the wild tomato species Solanum chilense.</title>
        <authorList>
            <person name="Stam R."/>
            <person name="Nosenko T."/>
            <person name="Hoerger A.C."/>
            <person name="Stephan W."/>
            <person name="Seidel M.A."/>
            <person name="Kuhn J.M.M."/>
            <person name="Haberer G."/>
            <person name="Tellier A."/>
        </authorList>
    </citation>
    <scope>NUCLEOTIDE SEQUENCE</scope>
    <source>
        <tissue evidence="8">Mature leaves</tissue>
    </source>
</reference>
<keyword evidence="3 5" id="KW-0863">Zinc-finger</keyword>
<proteinExistence type="predicted"/>
<feature type="compositionally biased region" description="Low complexity" evidence="6">
    <location>
        <begin position="149"/>
        <end position="164"/>
    </location>
</feature>
<dbReference type="InterPro" id="IPR036855">
    <property type="entry name" value="Znf_CCCH_sf"/>
</dbReference>
<evidence type="ECO:0000256" key="6">
    <source>
        <dbReference type="SAM" id="MobiDB-lite"/>
    </source>
</evidence>
<gene>
    <name evidence="8" type="ORF">EJD97_009162</name>
</gene>
<dbReference type="PANTHER" id="PTHR12547:SF18">
    <property type="entry name" value="PROTEIN TIS11"/>
    <property type="match status" value="1"/>
</dbReference>
<keyword evidence="4 5" id="KW-0862">Zinc</keyword>
<dbReference type="GO" id="GO:0003729">
    <property type="term" value="F:mRNA binding"/>
    <property type="evidence" value="ECO:0007669"/>
    <property type="project" value="InterPro"/>
</dbReference>
<sequence>MEFFLGSSNNMQASNVHSFDGNVSPINAQNFIGRGRFYPGSKTTILDPYSSSDSSGSSSNKVSPLARYLCPSSPVPFISDSPKHRSLVSTSSGSRSGSGGGVPRSPLASVENFEIPLMFRTPVKVEEDVVVMDGILVEAKHGPRANKLSPSTSDSGGWLSSSTPANDNSFHKSETCRWWEDSGTCRFGSKCRFVHGKEDLRSTAFANRNQSEALLCRSYTSGPSSYGPRGRSVHQQVFSAASPAKAAKMSIPTTTSTTTLKVFTKDKDPSSSDSSTSSTPTSNISSTDWCPLDDNIEVTLPSSGEKCASREDVNAHIQTVLYGPSGRKRLLACIDLVEE</sequence>
<comment type="caution">
    <text evidence="8">The sequence shown here is derived from an EMBL/GenBank/DDBJ whole genome shotgun (WGS) entry which is preliminary data.</text>
</comment>
<protein>
    <recommendedName>
        <fullName evidence="7">C3H1-type domain-containing protein</fullName>
    </recommendedName>
</protein>
<dbReference type="PANTHER" id="PTHR12547">
    <property type="entry name" value="CCCH ZINC FINGER/TIS11-RELATED"/>
    <property type="match status" value="1"/>
</dbReference>
<dbReference type="Gene3D" id="4.10.1000.10">
    <property type="entry name" value="Zinc finger, CCCH-type"/>
    <property type="match status" value="1"/>
</dbReference>
<feature type="zinc finger region" description="C3H1-type" evidence="5">
    <location>
        <begin position="170"/>
        <end position="198"/>
    </location>
</feature>
<feature type="compositionally biased region" description="Low complexity" evidence="6">
    <location>
        <begin position="271"/>
        <end position="288"/>
    </location>
</feature>
<dbReference type="AlphaFoldDB" id="A0A6N2BJV5"/>
<dbReference type="Pfam" id="PF00642">
    <property type="entry name" value="zf-CCCH"/>
    <property type="match status" value="1"/>
</dbReference>
<evidence type="ECO:0000256" key="3">
    <source>
        <dbReference type="ARBA" id="ARBA00022771"/>
    </source>
</evidence>